<evidence type="ECO:0000313" key="2">
    <source>
        <dbReference type="EMBL" id="MBK1705652.1"/>
    </source>
</evidence>
<sequence length="70" mass="7758">MVAVTKAEGVGAHQRFAFKALPSRAIGWWPPSKDRVRPLRERPVVGLAGKAQTDFAEQQCHDRGDSQQSE</sequence>
<dbReference type="EMBL" id="NRSJ01000025">
    <property type="protein sequence ID" value="MBK1705652.1"/>
    <property type="molecule type" value="Genomic_DNA"/>
</dbReference>
<reference evidence="2" key="2">
    <citation type="journal article" date="2020" name="Microorganisms">
        <title>Osmotic Adaptation and Compatible Solute Biosynthesis of Phototrophic Bacteria as Revealed from Genome Analyses.</title>
        <authorList>
            <person name="Imhoff J.F."/>
            <person name="Rahn T."/>
            <person name="Kunzel S."/>
            <person name="Keller A."/>
            <person name="Neulinger S.C."/>
        </authorList>
    </citation>
    <scope>NUCLEOTIDE SEQUENCE</scope>
    <source>
        <strain evidence="2">DSM 11080</strain>
    </source>
</reference>
<gene>
    <name evidence="2" type="ORF">CKO40_14075</name>
</gene>
<reference evidence="2" key="1">
    <citation type="submission" date="2017-08" db="EMBL/GenBank/DDBJ databases">
        <authorList>
            <person name="Imhoff J.F."/>
            <person name="Rahn T."/>
            <person name="Kuenzel S."/>
            <person name="Neulinger S.C."/>
        </authorList>
    </citation>
    <scope>NUCLEOTIDE SEQUENCE</scope>
    <source>
        <strain evidence="2">DSM 11080</strain>
    </source>
</reference>
<dbReference type="AlphaFoldDB" id="A0AAJ0XB83"/>
<comment type="caution">
    <text evidence="2">The sequence shown here is derived from an EMBL/GenBank/DDBJ whole genome shotgun (WGS) entry which is preliminary data.</text>
</comment>
<accession>A0AAJ0XB83</accession>
<organism evidence="2 3">
    <name type="scientific">Halochromatium glycolicum</name>
    <dbReference type="NCBI Taxonomy" id="85075"/>
    <lineage>
        <taxon>Bacteria</taxon>
        <taxon>Pseudomonadati</taxon>
        <taxon>Pseudomonadota</taxon>
        <taxon>Gammaproteobacteria</taxon>
        <taxon>Chromatiales</taxon>
        <taxon>Chromatiaceae</taxon>
        <taxon>Halochromatium</taxon>
    </lineage>
</organism>
<evidence type="ECO:0000313" key="3">
    <source>
        <dbReference type="Proteomes" id="UP001296776"/>
    </source>
</evidence>
<proteinExistence type="predicted"/>
<feature type="region of interest" description="Disordered" evidence="1">
    <location>
        <begin position="50"/>
        <end position="70"/>
    </location>
</feature>
<evidence type="ECO:0000256" key="1">
    <source>
        <dbReference type="SAM" id="MobiDB-lite"/>
    </source>
</evidence>
<name>A0AAJ0XB83_9GAMM</name>
<feature type="compositionally biased region" description="Basic and acidic residues" evidence="1">
    <location>
        <begin position="59"/>
        <end position="70"/>
    </location>
</feature>
<protein>
    <submittedName>
        <fullName evidence="2">Uncharacterized protein</fullName>
    </submittedName>
</protein>
<keyword evidence="3" id="KW-1185">Reference proteome</keyword>
<dbReference type="Proteomes" id="UP001296776">
    <property type="component" value="Unassembled WGS sequence"/>
</dbReference>